<keyword evidence="6" id="KW-0067">ATP-binding</keyword>
<dbReference type="Pfam" id="PF08544">
    <property type="entry name" value="GHMP_kinases_C"/>
    <property type="match status" value="1"/>
</dbReference>
<dbReference type="Proteomes" id="UP000315938">
    <property type="component" value="Unassembled WGS sequence"/>
</dbReference>
<dbReference type="InterPro" id="IPR006205">
    <property type="entry name" value="Mev_gal_kin"/>
</dbReference>
<keyword evidence="1" id="KW-0963">Cytoplasm</keyword>
<keyword evidence="8" id="KW-0443">Lipid metabolism</keyword>
<keyword evidence="2" id="KW-0444">Lipid biosynthesis</keyword>
<evidence type="ECO:0000313" key="13">
    <source>
        <dbReference type="Proteomes" id="UP000315938"/>
    </source>
</evidence>
<dbReference type="Pfam" id="PF00288">
    <property type="entry name" value="GHMP_kinases_N"/>
    <property type="match status" value="1"/>
</dbReference>
<dbReference type="EC" id="2.7.1.36" evidence="12"/>
<comment type="caution">
    <text evidence="12">The sequence shown here is derived from an EMBL/GenBank/DDBJ whole genome shotgun (WGS) entry which is preliminary data.</text>
</comment>
<dbReference type="GO" id="GO:0005829">
    <property type="term" value="C:cytosol"/>
    <property type="evidence" value="ECO:0007669"/>
    <property type="project" value="TreeGrafter"/>
</dbReference>
<evidence type="ECO:0000256" key="6">
    <source>
        <dbReference type="ARBA" id="ARBA00022840"/>
    </source>
</evidence>
<dbReference type="SUPFAM" id="SSF55060">
    <property type="entry name" value="GHMP Kinase, C-terminal domain"/>
    <property type="match status" value="1"/>
</dbReference>
<dbReference type="GO" id="GO:0005524">
    <property type="term" value="F:ATP binding"/>
    <property type="evidence" value="ECO:0007669"/>
    <property type="project" value="UniProtKB-KW"/>
</dbReference>
<evidence type="ECO:0000256" key="9">
    <source>
        <dbReference type="ARBA" id="ARBA00029438"/>
    </source>
</evidence>
<keyword evidence="5 12" id="KW-0418">Kinase</keyword>
<evidence type="ECO:0000256" key="5">
    <source>
        <dbReference type="ARBA" id="ARBA00022777"/>
    </source>
</evidence>
<gene>
    <name evidence="12" type="primary">mvk</name>
    <name evidence="12" type="ORF">FNV44_01600</name>
</gene>
<dbReference type="InterPro" id="IPR013750">
    <property type="entry name" value="GHMP_kinase_C_dom"/>
</dbReference>
<dbReference type="PANTHER" id="PTHR43290:SF2">
    <property type="entry name" value="MEVALONATE KINASE"/>
    <property type="match status" value="1"/>
</dbReference>
<reference evidence="12 13" key="1">
    <citation type="submission" date="2019-07" db="EMBL/GenBank/DDBJ databases">
        <title>Genome sequence of Acholeplasma laidlawii strain with increased resistance to erythromycin.</title>
        <authorList>
            <person name="Medvedeva E.S."/>
            <person name="Baranova N.B."/>
            <person name="Siniagina M.N."/>
            <person name="Mouzykantov A."/>
            <person name="Chernova O.A."/>
            <person name="Chernov V.M."/>
        </authorList>
    </citation>
    <scope>NUCLEOTIDE SEQUENCE [LARGE SCALE GENOMIC DNA]</scope>
    <source>
        <strain evidence="12 13">PG8REry</strain>
    </source>
</reference>
<dbReference type="GO" id="GO:0019287">
    <property type="term" value="P:isopentenyl diphosphate biosynthetic process, mevalonate pathway"/>
    <property type="evidence" value="ECO:0007669"/>
    <property type="project" value="UniProtKB-UniPathway"/>
</dbReference>
<keyword evidence="3 12" id="KW-0808">Transferase</keyword>
<keyword evidence="4" id="KW-0547">Nucleotide-binding</keyword>
<proteinExistence type="predicted"/>
<dbReference type="InterPro" id="IPR006204">
    <property type="entry name" value="GHMP_kinase_N_dom"/>
</dbReference>
<dbReference type="InterPro" id="IPR014721">
    <property type="entry name" value="Ribsml_uS5_D2-typ_fold_subgr"/>
</dbReference>
<dbReference type="Gene3D" id="3.30.70.890">
    <property type="entry name" value="GHMP kinase, C-terminal domain"/>
    <property type="match status" value="1"/>
</dbReference>
<name>A0A553IJW4_ACHLA</name>
<evidence type="ECO:0000259" key="11">
    <source>
        <dbReference type="Pfam" id="PF08544"/>
    </source>
</evidence>
<dbReference type="EMBL" id="VKID01000001">
    <property type="protein sequence ID" value="TRY00472.1"/>
    <property type="molecule type" value="Genomic_DNA"/>
</dbReference>
<evidence type="ECO:0000256" key="8">
    <source>
        <dbReference type="ARBA" id="ARBA00023098"/>
    </source>
</evidence>
<dbReference type="InterPro" id="IPR020568">
    <property type="entry name" value="Ribosomal_Su5_D2-typ_SF"/>
</dbReference>
<dbReference type="PRINTS" id="PR00959">
    <property type="entry name" value="MEVGALKINASE"/>
</dbReference>
<feature type="domain" description="GHMP kinase C-terminal" evidence="11">
    <location>
        <begin position="223"/>
        <end position="299"/>
    </location>
</feature>
<dbReference type="UniPathway" id="UPA00057">
    <property type="reaction ID" value="UER00098"/>
</dbReference>
<evidence type="ECO:0000256" key="7">
    <source>
        <dbReference type="ARBA" id="ARBA00022842"/>
    </source>
</evidence>
<evidence type="ECO:0000256" key="3">
    <source>
        <dbReference type="ARBA" id="ARBA00022679"/>
    </source>
</evidence>
<evidence type="ECO:0000313" key="12">
    <source>
        <dbReference type="EMBL" id="TRY00472.1"/>
    </source>
</evidence>
<protein>
    <submittedName>
        <fullName evidence="12">Mevalonate kinase</fullName>
        <ecNumber evidence="12">2.7.1.36</ecNumber>
    </submittedName>
</protein>
<feature type="domain" description="GHMP kinase N-terminal" evidence="10">
    <location>
        <begin position="73"/>
        <end position="154"/>
    </location>
</feature>
<evidence type="ECO:0000259" key="10">
    <source>
        <dbReference type="Pfam" id="PF00288"/>
    </source>
</evidence>
<dbReference type="NCBIfam" id="TIGR00549">
    <property type="entry name" value="mevalon_kin"/>
    <property type="match status" value="1"/>
</dbReference>
<evidence type="ECO:0000256" key="4">
    <source>
        <dbReference type="ARBA" id="ARBA00022741"/>
    </source>
</evidence>
<dbReference type="PANTHER" id="PTHR43290">
    <property type="entry name" value="MEVALONATE KINASE"/>
    <property type="match status" value="1"/>
</dbReference>
<organism evidence="12 13">
    <name type="scientific">Acholeplasma laidlawii</name>
    <dbReference type="NCBI Taxonomy" id="2148"/>
    <lineage>
        <taxon>Bacteria</taxon>
        <taxon>Bacillati</taxon>
        <taxon>Mycoplasmatota</taxon>
        <taxon>Mollicutes</taxon>
        <taxon>Acholeplasmatales</taxon>
        <taxon>Acholeplasmataceae</taxon>
        <taxon>Acholeplasma</taxon>
    </lineage>
</organism>
<dbReference type="GO" id="GO:0004496">
    <property type="term" value="F:mevalonate kinase activity"/>
    <property type="evidence" value="ECO:0007669"/>
    <property type="project" value="UniProtKB-EC"/>
</dbReference>
<evidence type="ECO:0000256" key="1">
    <source>
        <dbReference type="ARBA" id="ARBA00022490"/>
    </source>
</evidence>
<dbReference type="SUPFAM" id="SSF54211">
    <property type="entry name" value="Ribosomal protein S5 domain 2-like"/>
    <property type="match status" value="1"/>
</dbReference>
<dbReference type="InterPro" id="IPR036554">
    <property type="entry name" value="GHMP_kinase_C_sf"/>
</dbReference>
<comment type="pathway">
    <text evidence="9">Isoprenoid biosynthesis; isopentenyl diphosphate biosynthesis via mevalonate pathway; isopentenyl diphosphate from (R)-mevalonate: step 1/3.</text>
</comment>
<evidence type="ECO:0000256" key="2">
    <source>
        <dbReference type="ARBA" id="ARBA00022516"/>
    </source>
</evidence>
<dbReference type="AlphaFoldDB" id="A0A553IJW4"/>
<accession>A0A553IJW4</accession>
<keyword evidence="7" id="KW-0460">Magnesium</keyword>
<sequence>MIDFGHGVASGKIILMGEHSVVYGKPAIALPFKQAQISSKVFKTNDKITIDSFYHKGYLDDAPDTLYGIKQLIYIVLVYLKQPFHGIHIKIESSLPPQRGLGSSASVSIAIVRSLFDAFKVELSQERLNYFVDVAEQIHHVNPSGLDAITIAFGQAVFYQKDLGKTLIPLKMDAVIVVADTGKKGLTKEAVQEVKQLWTDNPTIVSPIMDRLEELTNEVRTYLETNEIIRLGLAMTEAHQLLRSIKVSDDLLEKLVEVSLLNGALGAKLTGGGKGGCMIALAQNEDQGIRIADALKNAGAVNTWLYDLKEIVL</sequence>
<dbReference type="Gene3D" id="3.30.230.10">
    <property type="match status" value="1"/>
</dbReference>